<dbReference type="RefSeq" id="WP_310333038.1">
    <property type="nucleotide sequence ID" value="NZ_JAVDXV010000013.1"/>
</dbReference>
<dbReference type="CDD" id="cd00060">
    <property type="entry name" value="FHA"/>
    <property type="match status" value="1"/>
</dbReference>
<gene>
    <name evidence="3" type="ORF">J2X21_005207</name>
</gene>
<dbReference type="Proteomes" id="UP001180825">
    <property type="component" value="Unassembled WGS sequence"/>
</dbReference>
<dbReference type="SUPFAM" id="SSF49879">
    <property type="entry name" value="SMAD/FHA domain"/>
    <property type="match status" value="1"/>
</dbReference>
<name>A0ABU2AFQ0_9BURK</name>
<dbReference type="InterPro" id="IPR000253">
    <property type="entry name" value="FHA_dom"/>
</dbReference>
<dbReference type="PROSITE" id="PS50883">
    <property type="entry name" value="EAL"/>
    <property type="match status" value="1"/>
</dbReference>
<dbReference type="SUPFAM" id="SSF141868">
    <property type="entry name" value="EAL domain-like"/>
    <property type="match status" value="1"/>
</dbReference>
<dbReference type="CDD" id="cd01948">
    <property type="entry name" value="EAL"/>
    <property type="match status" value="1"/>
</dbReference>
<dbReference type="PANTHER" id="PTHR33121:SF76">
    <property type="entry name" value="SIGNALING PROTEIN"/>
    <property type="match status" value="1"/>
</dbReference>
<feature type="domain" description="EAL" evidence="2">
    <location>
        <begin position="128"/>
        <end position="368"/>
    </location>
</feature>
<dbReference type="SMART" id="SM00052">
    <property type="entry name" value="EAL"/>
    <property type="match status" value="1"/>
</dbReference>
<dbReference type="Gene3D" id="2.60.200.20">
    <property type="match status" value="1"/>
</dbReference>
<dbReference type="Pfam" id="PF00563">
    <property type="entry name" value="EAL"/>
    <property type="match status" value="1"/>
</dbReference>
<protein>
    <submittedName>
        <fullName evidence="3">EAL domain-containing protein (Putative c-di-GMP-specific phosphodiesterase class I)</fullName>
    </submittedName>
</protein>
<dbReference type="InterPro" id="IPR001633">
    <property type="entry name" value="EAL_dom"/>
</dbReference>
<evidence type="ECO:0000259" key="2">
    <source>
        <dbReference type="PROSITE" id="PS50883"/>
    </source>
</evidence>
<sequence>MGSTPWFLESIVADGSRVTHRIDRLPFSVGRDAGNDLTIEAAGLSRRHAELQADDTGGLLLVDLGSTNGTFVNRERVEGARPLLPNDIIHFCHAEFRLTGDATGATLAEPHHDPTRMVSGTQTLSQHFIRHEAQFMEFLGGRGLTAAAQPIVDAHTGKLLAYELLGRSTHPELPGSPMHLFSMAAALRREAELSAAFRSYGLTALAPKAQGLGIFVNTHPTETFTDEFFQSLQGLLDLPGRPHIVVEVHESAVVEVERMRELAARLGSIGVRFAYDDFGAGQARLNELAEVPAHFVKFDMGIVRNLHEASERKQRMVRDLVRMVLELGSVPLAEGVEVEAEAQVCRDMGFQLIQGYLTGKPVMVDTIQ</sequence>
<dbReference type="PANTHER" id="PTHR33121">
    <property type="entry name" value="CYCLIC DI-GMP PHOSPHODIESTERASE PDEF"/>
    <property type="match status" value="1"/>
</dbReference>
<accession>A0ABU2AFQ0</accession>
<reference evidence="3 4" key="1">
    <citation type="submission" date="2023-07" db="EMBL/GenBank/DDBJ databases">
        <title>Sorghum-associated microbial communities from plants grown in Nebraska, USA.</title>
        <authorList>
            <person name="Schachtman D."/>
        </authorList>
    </citation>
    <scope>NUCLEOTIDE SEQUENCE [LARGE SCALE GENOMIC DNA]</scope>
    <source>
        <strain evidence="3 4">BE316</strain>
    </source>
</reference>
<proteinExistence type="predicted"/>
<dbReference type="EMBL" id="JAVDXV010000013">
    <property type="protein sequence ID" value="MDR7336037.1"/>
    <property type="molecule type" value="Genomic_DNA"/>
</dbReference>
<keyword evidence="4" id="KW-1185">Reference proteome</keyword>
<dbReference type="InterPro" id="IPR050706">
    <property type="entry name" value="Cyclic-di-GMP_PDE-like"/>
</dbReference>
<comment type="caution">
    <text evidence="3">The sequence shown here is derived from an EMBL/GenBank/DDBJ whole genome shotgun (WGS) entry which is preliminary data.</text>
</comment>
<evidence type="ECO:0000313" key="4">
    <source>
        <dbReference type="Proteomes" id="UP001180825"/>
    </source>
</evidence>
<dbReference type="InterPro" id="IPR035919">
    <property type="entry name" value="EAL_sf"/>
</dbReference>
<dbReference type="SMART" id="SM00240">
    <property type="entry name" value="FHA"/>
    <property type="match status" value="1"/>
</dbReference>
<organism evidence="3 4">
    <name type="scientific">Roseateles asaccharophilus</name>
    <dbReference type="NCBI Taxonomy" id="582607"/>
    <lineage>
        <taxon>Bacteria</taxon>
        <taxon>Pseudomonadati</taxon>
        <taxon>Pseudomonadota</taxon>
        <taxon>Betaproteobacteria</taxon>
        <taxon>Burkholderiales</taxon>
        <taxon>Sphaerotilaceae</taxon>
        <taxon>Roseateles</taxon>
    </lineage>
</organism>
<dbReference type="InterPro" id="IPR008984">
    <property type="entry name" value="SMAD_FHA_dom_sf"/>
</dbReference>
<dbReference type="Gene3D" id="3.20.20.450">
    <property type="entry name" value="EAL domain"/>
    <property type="match status" value="1"/>
</dbReference>
<dbReference type="PROSITE" id="PS50006">
    <property type="entry name" value="FHA_DOMAIN"/>
    <property type="match status" value="1"/>
</dbReference>
<dbReference type="Pfam" id="PF00498">
    <property type="entry name" value="FHA"/>
    <property type="match status" value="1"/>
</dbReference>
<evidence type="ECO:0000313" key="3">
    <source>
        <dbReference type="EMBL" id="MDR7336037.1"/>
    </source>
</evidence>
<evidence type="ECO:0000259" key="1">
    <source>
        <dbReference type="PROSITE" id="PS50006"/>
    </source>
</evidence>
<feature type="domain" description="FHA" evidence="1">
    <location>
        <begin position="27"/>
        <end position="77"/>
    </location>
</feature>